<protein>
    <submittedName>
        <fullName evidence="1">Uncharacterized protein</fullName>
    </submittedName>
</protein>
<dbReference type="Proteomes" id="UP000054538">
    <property type="component" value="Unassembled WGS sequence"/>
</dbReference>
<organism evidence="1 2">
    <name type="scientific">Paxillus rubicundulus Ve08.2h10</name>
    <dbReference type="NCBI Taxonomy" id="930991"/>
    <lineage>
        <taxon>Eukaryota</taxon>
        <taxon>Fungi</taxon>
        <taxon>Dikarya</taxon>
        <taxon>Basidiomycota</taxon>
        <taxon>Agaricomycotina</taxon>
        <taxon>Agaricomycetes</taxon>
        <taxon>Agaricomycetidae</taxon>
        <taxon>Boletales</taxon>
        <taxon>Paxilineae</taxon>
        <taxon>Paxillaceae</taxon>
        <taxon>Paxillus</taxon>
    </lineage>
</organism>
<accession>A0A0D0DT60</accession>
<dbReference type="PANTHER" id="PTHR23077:SF9">
    <property type="entry name" value="PEROXISOMAL ATPASE PEX6"/>
    <property type="match status" value="1"/>
</dbReference>
<dbReference type="PANTHER" id="PTHR23077">
    <property type="entry name" value="AAA-FAMILY ATPASE"/>
    <property type="match status" value="1"/>
</dbReference>
<evidence type="ECO:0000313" key="2">
    <source>
        <dbReference type="Proteomes" id="UP000054538"/>
    </source>
</evidence>
<dbReference type="GO" id="GO:0005778">
    <property type="term" value="C:peroxisomal membrane"/>
    <property type="evidence" value="ECO:0007669"/>
    <property type="project" value="TreeGrafter"/>
</dbReference>
<proteinExistence type="predicted"/>
<dbReference type="OrthoDB" id="5553750at2759"/>
<name>A0A0D0DT60_9AGAM</name>
<dbReference type="GO" id="GO:0005829">
    <property type="term" value="C:cytosol"/>
    <property type="evidence" value="ECO:0007669"/>
    <property type="project" value="TreeGrafter"/>
</dbReference>
<dbReference type="STRING" id="930991.A0A0D0DT60"/>
<evidence type="ECO:0000313" key="1">
    <source>
        <dbReference type="EMBL" id="KIK91651.1"/>
    </source>
</evidence>
<dbReference type="Gene3D" id="1.10.8.60">
    <property type="match status" value="1"/>
</dbReference>
<feature type="non-terminal residue" evidence="1">
    <location>
        <position position="152"/>
    </location>
</feature>
<keyword evidence="2" id="KW-1185">Reference proteome</keyword>
<reference evidence="1 2" key="1">
    <citation type="submission" date="2014-04" db="EMBL/GenBank/DDBJ databases">
        <authorList>
            <consortium name="DOE Joint Genome Institute"/>
            <person name="Kuo A."/>
            <person name="Kohler A."/>
            <person name="Jargeat P."/>
            <person name="Nagy L.G."/>
            <person name="Floudas D."/>
            <person name="Copeland A."/>
            <person name="Barry K.W."/>
            <person name="Cichocki N."/>
            <person name="Veneault-Fourrey C."/>
            <person name="LaButti K."/>
            <person name="Lindquist E.A."/>
            <person name="Lipzen A."/>
            <person name="Lundell T."/>
            <person name="Morin E."/>
            <person name="Murat C."/>
            <person name="Sun H."/>
            <person name="Tunlid A."/>
            <person name="Henrissat B."/>
            <person name="Grigoriev I.V."/>
            <person name="Hibbett D.S."/>
            <person name="Martin F."/>
            <person name="Nordberg H.P."/>
            <person name="Cantor M.N."/>
            <person name="Hua S.X."/>
        </authorList>
    </citation>
    <scope>NUCLEOTIDE SEQUENCE [LARGE SCALE GENOMIC DNA]</scope>
    <source>
        <strain evidence="1 2">Ve08.2h10</strain>
    </source>
</reference>
<sequence>MLYLGVSDTHEAQLDILRALTRKFNLDPNLDLSAIAAHCPFNFTGADFYALCADALLHALSHKVDELEKQRGQSHYIIIGSNLFYLVAQLNSLPEFHHHPVSPQFFVAEMVSGSQLQLVVSSGDFLLALQELIPSISESELSHYALIQQYWN</sequence>
<dbReference type="InterPro" id="IPR050168">
    <property type="entry name" value="AAA_ATPase_domain"/>
</dbReference>
<gene>
    <name evidence="1" type="ORF">PAXRUDRAFT_830652</name>
</gene>
<dbReference type="InParanoid" id="A0A0D0DT60"/>
<dbReference type="GO" id="GO:0016558">
    <property type="term" value="P:protein import into peroxisome matrix"/>
    <property type="evidence" value="ECO:0007669"/>
    <property type="project" value="TreeGrafter"/>
</dbReference>
<reference evidence="2" key="2">
    <citation type="submission" date="2015-01" db="EMBL/GenBank/DDBJ databases">
        <title>Evolutionary Origins and Diversification of the Mycorrhizal Mutualists.</title>
        <authorList>
            <consortium name="DOE Joint Genome Institute"/>
            <consortium name="Mycorrhizal Genomics Consortium"/>
            <person name="Kohler A."/>
            <person name="Kuo A."/>
            <person name="Nagy L.G."/>
            <person name="Floudas D."/>
            <person name="Copeland A."/>
            <person name="Barry K.W."/>
            <person name="Cichocki N."/>
            <person name="Veneault-Fourrey C."/>
            <person name="LaButti K."/>
            <person name="Lindquist E.A."/>
            <person name="Lipzen A."/>
            <person name="Lundell T."/>
            <person name="Morin E."/>
            <person name="Murat C."/>
            <person name="Riley R."/>
            <person name="Ohm R."/>
            <person name="Sun H."/>
            <person name="Tunlid A."/>
            <person name="Henrissat B."/>
            <person name="Grigoriev I.V."/>
            <person name="Hibbett D.S."/>
            <person name="Martin F."/>
        </authorList>
    </citation>
    <scope>NUCLEOTIDE SEQUENCE [LARGE SCALE GENOMIC DNA]</scope>
    <source>
        <strain evidence="2">Ve08.2h10</strain>
    </source>
</reference>
<dbReference type="AlphaFoldDB" id="A0A0D0DT60"/>
<dbReference type="GO" id="GO:0016887">
    <property type="term" value="F:ATP hydrolysis activity"/>
    <property type="evidence" value="ECO:0007669"/>
    <property type="project" value="TreeGrafter"/>
</dbReference>
<dbReference type="HOGENOM" id="CLU_153344_0_0_1"/>
<dbReference type="EMBL" id="KN825364">
    <property type="protein sequence ID" value="KIK91651.1"/>
    <property type="molecule type" value="Genomic_DNA"/>
</dbReference>